<organism evidence="9 10">
    <name type="scientific">Pterulicium gracile</name>
    <dbReference type="NCBI Taxonomy" id="1884261"/>
    <lineage>
        <taxon>Eukaryota</taxon>
        <taxon>Fungi</taxon>
        <taxon>Dikarya</taxon>
        <taxon>Basidiomycota</taxon>
        <taxon>Agaricomycotina</taxon>
        <taxon>Agaricomycetes</taxon>
        <taxon>Agaricomycetidae</taxon>
        <taxon>Agaricales</taxon>
        <taxon>Pleurotineae</taxon>
        <taxon>Pterulaceae</taxon>
        <taxon>Pterulicium</taxon>
    </lineage>
</organism>
<feature type="compositionally biased region" description="Low complexity" evidence="7">
    <location>
        <begin position="14"/>
        <end position="30"/>
    </location>
</feature>
<proteinExistence type="inferred from homology"/>
<feature type="compositionally biased region" description="Basic and acidic residues" evidence="7">
    <location>
        <begin position="37"/>
        <end position="57"/>
    </location>
</feature>
<dbReference type="SMART" id="SM00424">
    <property type="entry name" value="STE"/>
    <property type="match status" value="1"/>
</dbReference>
<evidence type="ECO:0000313" key="10">
    <source>
        <dbReference type="Proteomes" id="UP000305067"/>
    </source>
</evidence>
<dbReference type="AlphaFoldDB" id="A0A5C3Q7G5"/>
<evidence type="ECO:0000256" key="3">
    <source>
        <dbReference type="ARBA" id="ARBA00023163"/>
    </source>
</evidence>
<dbReference type="GO" id="GO:0003700">
    <property type="term" value="F:DNA-binding transcription factor activity"/>
    <property type="evidence" value="ECO:0007669"/>
    <property type="project" value="InterPro"/>
</dbReference>
<evidence type="ECO:0000256" key="6">
    <source>
        <dbReference type="PROSITE-ProRule" id="PRU00042"/>
    </source>
</evidence>
<dbReference type="GO" id="GO:1990526">
    <property type="term" value="C:Ste12p-Dig1p-Dig2p complex"/>
    <property type="evidence" value="ECO:0007669"/>
    <property type="project" value="TreeGrafter"/>
</dbReference>
<sequence>MDWSSEVHYPSDPSTSTTTASSSRAVLTSAYPQQPRLHLDTDAAVRPAAHDPSEDTARPSNAHVHRQFHSAPLANDDEEEEGQEQFAESPEAIGMDIAGLARPLMQSERDSLAHLDRLKFFLATAPSHWASNNANSTVVSATNPHPALHRFLLPSQEYVSCVLWGNLYHITGTDIVRALVFRFEAFGRPVRNMKKFEEGVFSDLRNLKPGIDACLEEPKSPFLDLLFKHQAIRTQKKQKVFYWFSVPHDRLFLDALERDIKREKMGQESTTQVEAEPAASFTYDPSKGLFEQFCGASSASDSDAEDESGNESSVVASDDRQEGSSTGKSKAPNPYLAMFSLFEGSPLYKQRRKKSSRVGSGLYNDPLSSYPQLPYDLDVNRRYGNPQYGPPDRTAGDLFRMQARGEMASRPDRGSSSYGSPGPSMSRGYSSSEPSTRFPPQNRYPPDTNGSSSSSRFLGSKTYNCPLFTCGKMFKFPEQLEKHLSRHAVANNPHMGALPSSGCAVDIGRDVLLREVDGDEEGLVQAVPSVSSHHQSGSSSTYGSVADVYGLSRSYNNSPEFPQMANAATAQWVNAPDNSARGSPNHEDVSGEMVGNILSGSSPVGSAAGGYQYPSAYPSYPSQTQPSTSVSTIPSSSSLASSSLHHPSHVSTPAHLSSPASSTSYQHHQQQHVQHQPQPREHHQGQARSAPALKGSFDHDQIEAFSSSSGAHSGQMGAQTISQGPHSAQPHQQHLPQQPIPISHPAHPHHISHSQLPHAGSPYGVAVPLSSSPVRNGAMYSGYSSGASSVSSAASSVGGSPPMMGPGYAHHYSSSTSSQPVRIPSSHGGAVRRHRSMTPNLGQARGEVDGVLGLSLTSSAARPMTAHSGSSAGGDFALMQGQQVSLSSPIVIAGCDRSSIERDQQQTASSLGLRGRGYHPYAGGYSSRSHSVSTNGSSGRSSPVGFGLGHGHNSSVSSLASVGSSSGQDAVRGMMRMNLEQGSGVNVGMYRTDSPLSMQQMRPDTSGSMSSSHYGMELEEGPGVDVMGMQSMAHPRQMHPGMQGRQLSHPQMVHQQYQQYGGVDEHGYYASQEGVPAMM</sequence>
<name>A0A5C3Q7G5_9AGAR</name>
<dbReference type="PROSITE" id="PS00028">
    <property type="entry name" value="ZINC_FINGER_C2H2_1"/>
    <property type="match status" value="1"/>
</dbReference>
<evidence type="ECO:0000256" key="2">
    <source>
        <dbReference type="ARBA" id="ARBA00023015"/>
    </source>
</evidence>
<dbReference type="OrthoDB" id="1095242at2759"/>
<comment type="similarity">
    <text evidence="5">Belongs to the STE12 transcription factor family.</text>
</comment>
<dbReference type="Pfam" id="PF02200">
    <property type="entry name" value="STE"/>
    <property type="match status" value="1"/>
</dbReference>
<dbReference type="InterPro" id="IPR013087">
    <property type="entry name" value="Znf_C2H2_type"/>
</dbReference>
<feature type="compositionally biased region" description="Polar residues" evidence="7">
    <location>
        <begin position="654"/>
        <end position="665"/>
    </location>
</feature>
<comment type="subcellular location">
    <subcellularLocation>
        <location evidence="1">Nucleus</location>
    </subcellularLocation>
</comment>
<evidence type="ECO:0000256" key="5">
    <source>
        <dbReference type="ARBA" id="ARBA00024345"/>
    </source>
</evidence>
<feature type="region of interest" description="Disordered" evidence="7">
    <location>
        <begin position="805"/>
        <end position="834"/>
    </location>
</feature>
<evidence type="ECO:0000259" key="8">
    <source>
        <dbReference type="PROSITE" id="PS50157"/>
    </source>
</evidence>
<dbReference type="STRING" id="1884261.A0A5C3Q7G5"/>
<feature type="region of interest" description="Disordered" evidence="7">
    <location>
        <begin position="352"/>
        <end position="456"/>
    </location>
</feature>
<protein>
    <submittedName>
        <fullName evidence="9">STE like transcription factor-domain-containing protein</fullName>
    </submittedName>
</protein>
<keyword evidence="2" id="KW-0805">Transcription regulation</keyword>
<feature type="region of interest" description="Disordered" evidence="7">
    <location>
        <begin position="1"/>
        <end position="64"/>
    </location>
</feature>
<keyword evidence="3" id="KW-0804">Transcription</keyword>
<feature type="region of interest" description="Disordered" evidence="7">
    <location>
        <begin position="922"/>
        <end position="950"/>
    </location>
</feature>
<accession>A0A5C3Q7G5</accession>
<evidence type="ECO:0000256" key="4">
    <source>
        <dbReference type="ARBA" id="ARBA00023242"/>
    </source>
</evidence>
<gene>
    <name evidence="9" type="ORF">BDV98DRAFT_257248</name>
</gene>
<feature type="compositionally biased region" description="Low complexity" evidence="7">
    <location>
        <begin position="725"/>
        <end position="745"/>
    </location>
</feature>
<keyword evidence="4" id="KW-0539">Nucleus</keyword>
<dbReference type="PANTHER" id="PTHR47427">
    <property type="entry name" value="PROTEIN STE12"/>
    <property type="match status" value="1"/>
</dbReference>
<dbReference type="PANTHER" id="PTHR47427:SF1">
    <property type="entry name" value="PROTEIN STE12"/>
    <property type="match status" value="1"/>
</dbReference>
<keyword evidence="6" id="KW-0479">Metal-binding</keyword>
<reference evidence="9 10" key="1">
    <citation type="journal article" date="2019" name="Nat. Ecol. Evol.">
        <title>Megaphylogeny resolves global patterns of mushroom evolution.</title>
        <authorList>
            <person name="Varga T."/>
            <person name="Krizsan K."/>
            <person name="Foldi C."/>
            <person name="Dima B."/>
            <person name="Sanchez-Garcia M."/>
            <person name="Sanchez-Ramirez S."/>
            <person name="Szollosi G.J."/>
            <person name="Szarkandi J.G."/>
            <person name="Papp V."/>
            <person name="Albert L."/>
            <person name="Andreopoulos W."/>
            <person name="Angelini C."/>
            <person name="Antonin V."/>
            <person name="Barry K.W."/>
            <person name="Bougher N.L."/>
            <person name="Buchanan P."/>
            <person name="Buyck B."/>
            <person name="Bense V."/>
            <person name="Catcheside P."/>
            <person name="Chovatia M."/>
            <person name="Cooper J."/>
            <person name="Damon W."/>
            <person name="Desjardin D."/>
            <person name="Finy P."/>
            <person name="Geml J."/>
            <person name="Haridas S."/>
            <person name="Hughes K."/>
            <person name="Justo A."/>
            <person name="Karasinski D."/>
            <person name="Kautmanova I."/>
            <person name="Kiss B."/>
            <person name="Kocsube S."/>
            <person name="Kotiranta H."/>
            <person name="LaButti K.M."/>
            <person name="Lechner B.E."/>
            <person name="Liimatainen K."/>
            <person name="Lipzen A."/>
            <person name="Lukacs Z."/>
            <person name="Mihaltcheva S."/>
            <person name="Morgado L.N."/>
            <person name="Niskanen T."/>
            <person name="Noordeloos M.E."/>
            <person name="Ohm R.A."/>
            <person name="Ortiz-Santana B."/>
            <person name="Ovrebo C."/>
            <person name="Racz N."/>
            <person name="Riley R."/>
            <person name="Savchenko A."/>
            <person name="Shiryaev A."/>
            <person name="Soop K."/>
            <person name="Spirin V."/>
            <person name="Szebenyi C."/>
            <person name="Tomsovsky M."/>
            <person name="Tulloss R.E."/>
            <person name="Uehling J."/>
            <person name="Grigoriev I.V."/>
            <person name="Vagvolgyi C."/>
            <person name="Papp T."/>
            <person name="Martin F.M."/>
            <person name="Miettinen O."/>
            <person name="Hibbett D.S."/>
            <person name="Nagy L.G."/>
        </authorList>
    </citation>
    <scope>NUCLEOTIDE SEQUENCE [LARGE SCALE GENOMIC DNA]</scope>
    <source>
        <strain evidence="9 10">CBS 309.79</strain>
    </source>
</reference>
<keyword evidence="10" id="KW-1185">Reference proteome</keyword>
<feature type="domain" description="C2H2-type" evidence="8">
    <location>
        <begin position="463"/>
        <end position="492"/>
    </location>
</feature>
<keyword evidence="6" id="KW-0862">Zinc</keyword>
<keyword evidence="6" id="KW-0863">Zinc-finger</keyword>
<feature type="compositionally biased region" description="Low complexity" evidence="7">
    <location>
        <begin position="666"/>
        <end position="677"/>
    </location>
</feature>
<evidence type="ECO:0000313" key="9">
    <source>
        <dbReference type="EMBL" id="TFK97516.1"/>
    </source>
</evidence>
<dbReference type="GO" id="GO:0008270">
    <property type="term" value="F:zinc ion binding"/>
    <property type="evidence" value="ECO:0007669"/>
    <property type="project" value="UniProtKB-KW"/>
</dbReference>
<dbReference type="GO" id="GO:1990527">
    <property type="term" value="C:Tec1p-Ste12p-Dig1p complex"/>
    <property type="evidence" value="ECO:0007669"/>
    <property type="project" value="TreeGrafter"/>
</dbReference>
<dbReference type="PROSITE" id="PS50157">
    <property type="entry name" value="ZINC_FINGER_C2H2_2"/>
    <property type="match status" value="1"/>
</dbReference>
<feature type="region of interest" description="Disordered" evidence="7">
    <location>
        <begin position="575"/>
        <end position="597"/>
    </location>
</feature>
<evidence type="ECO:0000256" key="7">
    <source>
        <dbReference type="SAM" id="MobiDB-lite"/>
    </source>
</evidence>
<feature type="compositionally biased region" description="Low complexity" evidence="7">
    <location>
        <begin position="618"/>
        <end position="653"/>
    </location>
</feature>
<feature type="region of interest" description="Disordered" evidence="7">
    <location>
        <begin position="707"/>
        <end position="763"/>
    </location>
</feature>
<dbReference type="InterPro" id="IPR003120">
    <property type="entry name" value="Ste12"/>
</dbReference>
<feature type="compositionally biased region" description="Low complexity" evidence="7">
    <location>
        <begin position="414"/>
        <end position="435"/>
    </location>
</feature>
<evidence type="ECO:0000256" key="1">
    <source>
        <dbReference type="ARBA" id="ARBA00004123"/>
    </source>
</evidence>
<dbReference type="GO" id="GO:0005634">
    <property type="term" value="C:nucleus"/>
    <property type="evidence" value="ECO:0007669"/>
    <property type="project" value="UniProtKB-SubCell"/>
</dbReference>
<feature type="compositionally biased region" description="Low complexity" evidence="7">
    <location>
        <begin position="926"/>
        <end position="942"/>
    </location>
</feature>
<dbReference type="Proteomes" id="UP000305067">
    <property type="component" value="Unassembled WGS sequence"/>
</dbReference>
<feature type="region of interest" description="Disordered" evidence="7">
    <location>
        <begin position="298"/>
        <end position="332"/>
    </location>
</feature>
<feature type="region of interest" description="Disordered" evidence="7">
    <location>
        <begin position="618"/>
        <end position="690"/>
    </location>
</feature>
<dbReference type="InterPro" id="IPR052127">
    <property type="entry name" value="STE12_transcription_factor"/>
</dbReference>
<feature type="compositionally biased region" description="Polar residues" evidence="7">
    <location>
        <begin position="707"/>
        <end position="724"/>
    </location>
</feature>
<dbReference type="EMBL" id="ML178846">
    <property type="protein sequence ID" value="TFK97516.1"/>
    <property type="molecule type" value="Genomic_DNA"/>
</dbReference>